<feature type="compositionally biased region" description="Pro residues" evidence="1">
    <location>
        <begin position="800"/>
        <end position="818"/>
    </location>
</feature>
<organism evidence="2">
    <name type="scientific">Uromyces fabae virus</name>
    <dbReference type="NCBI Taxonomy" id="3069272"/>
    <lineage>
        <taxon>Viruses</taxon>
        <taxon>Riboviria</taxon>
    </lineage>
</organism>
<dbReference type="EMBL" id="OQ995226">
    <property type="protein sequence ID" value="WMV64381.1"/>
    <property type="molecule type" value="Genomic_RNA"/>
</dbReference>
<proteinExistence type="predicted"/>
<dbReference type="Gene3D" id="3.90.1840.10">
    <property type="entry name" value="Major capsid protein"/>
    <property type="match status" value="2"/>
</dbReference>
<accession>A0AA51YGH0</accession>
<dbReference type="SUPFAM" id="SSF82856">
    <property type="entry name" value="L-A virus major coat protein"/>
    <property type="match status" value="1"/>
</dbReference>
<name>A0AA51YGH0_9VIRU</name>
<feature type="region of interest" description="Disordered" evidence="1">
    <location>
        <begin position="781"/>
        <end position="818"/>
    </location>
</feature>
<sequence>MDSLSDILNIDYTLNHVKNGLVWIKSQVNLEFLGQKEVGVGQDDRNRKKALGKETGWEIPKGFDSLSGFMRRITGSIAQLTVYGKGQTVLIGSRQNSIFGLNKEALTTNGTLSYTYMHKHLREVNTSVELKEQRLNLYIDSVISRDFYDNATSLLYVMLLKLHLIHLSEITNKVRRELTIPMQLALRLAGMREEEAQPELRNYLMFTSKQIGIPEATHLYYRVYEQLLGIIATIDAPTRARLLTDIAAGNVVDDVKITVNAYQMYSYDDGHNRSGSHFGDHLDFVGGYYLHDDANLHVGQGIEVHITTTDRLIPDNDEAIRAIQLNPMAINASQLTAKELAIINWCLQGNYRSTPFLVDQDINLHMTGRRVRALYAREGPQFDFKLERNEMTRLIAKFVKVHRLHQELYNAKILMTNWLIQPATETFESHWWTHVNRTLRLPELGLMRANIPGYTDGEAVCITTDAINNYDRIIGPNVMGYVESALINTAWYWGEYLAIHNTVDTDTLIRNLQYTNDDRLPYLDRGHALASATLGRALPVVSFKDCGTYMTTPILEQTRCRISFGHIDIPHLVDYGYDVDGETVMLKKVVTPSAITLILGLDSTMLAGTPYAASFAIDPAVMTVFRGNKQLAYHYHDLWALGTVMRWNGHNLKYLHPLRTGVHKIYAANSVSVSMPPVPPKDMDYTRAYAISGVDTRHHTFGDGFEWARGCKLGFRWNRRFNSMLSTPDWNAAPSTMPYMHCSFPTRISYVPLQAYTYRAAIVTRFDVEQADFHFTEVQAGIPLPGPSQPSTLLPEEIPPDIPATPAPPPPPDGTILN</sequence>
<protein>
    <submittedName>
        <fullName evidence="2">Capsid protein</fullName>
    </submittedName>
</protein>
<reference evidence="2" key="2">
    <citation type="submission" date="2023-05" db="EMBL/GenBank/DDBJ databases">
        <authorList>
            <person name="Seitz J."/>
            <person name="Voegele R.T."/>
            <person name="Link T.I."/>
        </authorList>
    </citation>
    <scope>NUCLEOTIDE SEQUENCE</scope>
    <source>
        <strain evidence="2">Ufvs_3</strain>
    </source>
</reference>
<evidence type="ECO:0000256" key="1">
    <source>
        <dbReference type="SAM" id="MobiDB-lite"/>
    </source>
</evidence>
<reference evidence="2" key="1">
    <citation type="journal article" date="2023" name="Viruses">
        <title>Mycoviruses in the Rust Fungus Uromyces fabae.</title>
        <authorList>
            <person name="Seitz J.M."/>
            <person name="Voegele R.T."/>
            <person name="Link T.I."/>
        </authorList>
    </citation>
    <scope>NUCLEOTIDE SEQUENCE</scope>
    <source>
        <strain evidence="2">Ufvs_3</strain>
    </source>
</reference>
<evidence type="ECO:0000313" key="2">
    <source>
        <dbReference type="EMBL" id="WMV64381.1"/>
    </source>
</evidence>
<dbReference type="InterPro" id="IPR036332">
    <property type="entry name" value="Major_coat_LA-virus_sf"/>
</dbReference>